<dbReference type="AlphaFoldDB" id="A0AA39LCT2"/>
<sequence>MSTMPMMLENAMPMEMDEDLFGEGADVIGSLMPMRSQSKHLRQRLDEMRTRGCCQAVSWSRTGTIASISPNGTALELRHLRAHPKDGSWDLSEPVVCPSVQGTTSNPLVHLEWAATNSPELAVFDSVGRVIIVSFAIALNNPFVMRSWDHDPIDNLNAVSGSYWLPVAPPQPQKPFNVLHGPAVKTPNGYQYTSSFVHLNTMTHPHASKTALFSVTTGGMLKMHWLQYNNTYQETTKELESVHSSEDLITHAAITSDKSHVYVAVATSSKRLRLHRIEVQWGIASGQEKSMAPINGRLNPSLHNKQLATTSWSQSGPTNMSIDASMTELSSLTVLPSSLDSSGTNTVPAMILAVRSSLPSPGAFGDGQSLIDRWEVAEQRESLHPAFEQLGSRRNSVSSSELPVVTKLHKLEPIIFDKILIRVQTMHFGRTLILNFSDGSVEYRDRFSFEEIYNTEDLNHIAHLRQVGWEFPEGNTCHQVAYSPTYCSMVALGDDGKPRWIKLQYPKGDIGDSMQDPSYGACIAGLTVSAASVMWYQSNVDDLLALAAPFTRKKKFNLDWVGELIRILKVQIDYTDVDQPHDNLIRNAVLQSCLSIMHSIGYRGRLKPQSFCGKLAMICLNVRNANLLITMTINPPPPLRERTNPLDEDEVVTVLGECARWALDLLAWLADCLFELMNDDHFMGLVEQQRSPDMLQYLMERNDIALHLVLCSASRNLLSALCRRMLTVESISNKAHEHYQAQRAKAMEAGRSQNLPLQEAYAKMKRITDSSMINIKAMEKLLHTFATDVKQTYAEFLPRVVKNQPNPPQGKEIDNRVRSAQSQCELAMLHCSPPPVPFFPVIRKFFDKDLRMFRSDTDAAKLYFANYDLLETQDDEGSLAAKASRGSHVDVFRRVELGSTPRQGKQWRRCTRCAAVMEEVAGHGRAGMTFLLNQQRRCSCGGFWSLLPPGKLVL</sequence>
<dbReference type="InterPro" id="IPR048339">
    <property type="entry name" value="Mediator_Med16_C"/>
</dbReference>
<comment type="subunit">
    <text evidence="9">Component of the Mediator complex.</text>
</comment>
<evidence type="ECO:0000256" key="1">
    <source>
        <dbReference type="ARBA" id="ARBA00004123"/>
    </source>
</evidence>
<evidence type="ECO:0000256" key="4">
    <source>
        <dbReference type="ARBA" id="ARBA00023015"/>
    </source>
</evidence>
<evidence type="ECO:0000256" key="8">
    <source>
        <dbReference type="ARBA" id="ARBA00032015"/>
    </source>
</evidence>
<comment type="similarity">
    <text evidence="2 9">Belongs to the Mediator complex subunit 16 family.</text>
</comment>
<comment type="subcellular location">
    <subcellularLocation>
        <location evidence="1 9">Nucleus</location>
    </subcellularLocation>
</comment>
<dbReference type="EMBL" id="JAPDFR010000001">
    <property type="protein sequence ID" value="KAK0392553.1"/>
    <property type="molecule type" value="Genomic_DNA"/>
</dbReference>
<organism evidence="12 13">
    <name type="scientific">Sarocladium strictum</name>
    <name type="common">Black bundle disease fungus</name>
    <name type="synonym">Acremonium strictum</name>
    <dbReference type="NCBI Taxonomy" id="5046"/>
    <lineage>
        <taxon>Eukaryota</taxon>
        <taxon>Fungi</taxon>
        <taxon>Dikarya</taxon>
        <taxon>Ascomycota</taxon>
        <taxon>Pezizomycotina</taxon>
        <taxon>Sordariomycetes</taxon>
        <taxon>Hypocreomycetidae</taxon>
        <taxon>Hypocreales</taxon>
        <taxon>Sarocladiaceae</taxon>
        <taxon>Sarocladium</taxon>
    </lineage>
</organism>
<dbReference type="InterPro" id="IPR048338">
    <property type="entry name" value="Mediator_Med16"/>
</dbReference>
<keyword evidence="4 9" id="KW-0805">Transcription regulation</keyword>
<evidence type="ECO:0000256" key="7">
    <source>
        <dbReference type="ARBA" id="ARBA00023242"/>
    </source>
</evidence>
<evidence type="ECO:0000256" key="3">
    <source>
        <dbReference type="ARBA" id="ARBA00019614"/>
    </source>
</evidence>
<name>A0AA39LCT2_SARSR</name>
<dbReference type="Pfam" id="PF20719">
    <property type="entry name" value="Med16_C"/>
    <property type="match status" value="1"/>
</dbReference>
<proteinExistence type="inferred from homology"/>
<keyword evidence="13" id="KW-1185">Reference proteome</keyword>
<reference evidence="12" key="1">
    <citation type="submission" date="2022-10" db="EMBL/GenBank/DDBJ databases">
        <title>Determination and structural analysis of whole genome sequence of Sarocladium strictum F4-1.</title>
        <authorList>
            <person name="Hu L."/>
            <person name="Jiang Y."/>
        </authorList>
    </citation>
    <scope>NUCLEOTIDE SEQUENCE</scope>
    <source>
        <strain evidence="12">F4-1</strain>
    </source>
</reference>
<accession>A0AA39LCT2</accession>
<dbReference type="PANTHER" id="PTHR13224">
    <property type="entry name" value="THYROID HORMONE RECEPTOR-ASSOCIATED PROTEIN-RELATED"/>
    <property type="match status" value="1"/>
</dbReference>
<evidence type="ECO:0000259" key="10">
    <source>
        <dbReference type="Pfam" id="PF11635"/>
    </source>
</evidence>
<evidence type="ECO:0000313" key="13">
    <source>
        <dbReference type="Proteomes" id="UP001175261"/>
    </source>
</evidence>
<comment type="caution">
    <text evidence="12">The sequence shown here is derived from an EMBL/GenBank/DDBJ whole genome shotgun (WGS) entry which is preliminary data.</text>
</comment>
<comment type="function">
    <text evidence="9">Component of the Mediator complex, a coactivator involved in the regulated transcription of nearly all RNA polymerase II-dependent genes. Mediator functions as a bridge to convey information from gene-specific regulatory proteins to the basal RNA polymerase II transcription machinery. Mediator is recruited to promoters by direct interactions with regulatory proteins and serves as a scaffold for the assembly of a functional preinitiation complex with RNA polymerase II and the general transcription factors.</text>
</comment>
<keyword evidence="5 9" id="KW-0010">Activator</keyword>
<evidence type="ECO:0000313" key="12">
    <source>
        <dbReference type="EMBL" id="KAK0392553.1"/>
    </source>
</evidence>
<evidence type="ECO:0000256" key="2">
    <source>
        <dbReference type="ARBA" id="ARBA00006543"/>
    </source>
</evidence>
<protein>
    <recommendedName>
        <fullName evidence="3 9">Mediator of RNA polymerase II transcription subunit 16</fullName>
    </recommendedName>
    <alternativeName>
        <fullName evidence="8 9">Mediator complex subunit 16</fullName>
    </alternativeName>
</protein>
<evidence type="ECO:0000259" key="11">
    <source>
        <dbReference type="Pfam" id="PF20719"/>
    </source>
</evidence>
<evidence type="ECO:0000256" key="9">
    <source>
        <dbReference type="RuleBase" id="RU364149"/>
    </source>
</evidence>
<gene>
    <name evidence="9" type="primary">MED16</name>
    <name evidence="12" type="ORF">NLU13_2048</name>
</gene>
<dbReference type="Proteomes" id="UP001175261">
    <property type="component" value="Unassembled WGS sequence"/>
</dbReference>
<evidence type="ECO:0000256" key="5">
    <source>
        <dbReference type="ARBA" id="ARBA00023159"/>
    </source>
</evidence>
<dbReference type="PANTHER" id="PTHR13224:SF6">
    <property type="entry name" value="MEDIATOR OF RNA POLYMERASE II TRANSCRIPTION SUBUNIT 16"/>
    <property type="match status" value="1"/>
</dbReference>
<feature type="domain" description="Mediator complex subunit 16 C-terminal" evidence="11">
    <location>
        <begin position="854"/>
        <end position="945"/>
    </location>
</feature>
<keyword evidence="6 9" id="KW-0804">Transcription</keyword>
<keyword evidence="7 9" id="KW-0539">Nucleus</keyword>
<evidence type="ECO:0000256" key="6">
    <source>
        <dbReference type="ARBA" id="ARBA00023163"/>
    </source>
</evidence>
<feature type="domain" description="Mediator complex subunit Med16 N-terminal" evidence="10">
    <location>
        <begin position="188"/>
        <end position="473"/>
    </location>
</feature>
<dbReference type="Pfam" id="PF11635">
    <property type="entry name" value="Med16_N"/>
    <property type="match status" value="1"/>
</dbReference>
<dbReference type="GO" id="GO:0016592">
    <property type="term" value="C:mediator complex"/>
    <property type="evidence" value="ECO:0007669"/>
    <property type="project" value="InterPro"/>
</dbReference>
<dbReference type="GO" id="GO:0045893">
    <property type="term" value="P:positive regulation of DNA-templated transcription"/>
    <property type="evidence" value="ECO:0007669"/>
    <property type="project" value="TreeGrafter"/>
</dbReference>
<dbReference type="InterPro" id="IPR021665">
    <property type="entry name" value="Mediator_Med16_N"/>
</dbReference>